<dbReference type="AlphaFoldDB" id="A0A6A6SJF5"/>
<sequence length="189" mass="21581">MSSQAVRNKMTELRDHEDVKNTSDLQWWPPREEWDVLDDGILGIAERLRSGNLPISAPSRSSPPFTVLILVWRISQDPPPDAIRAYSNIEYIGGYKGMKENALTGGRSFLEENGWTQPNETHRILLGPNLSSLTRLWPSKFRASGLPTCCWELIKLIKLTEKLAKTEQTMRILSTEVHRGTVRRREASR</sequence>
<keyword evidence="2" id="KW-1185">Reference proteome</keyword>
<dbReference type="EMBL" id="MU004681">
    <property type="protein sequence ID" value="KAF2647127.1"/>
    <property type="molecule type" value="Genomic_DNA"/>
</dbReference>
<accession>A0A6A6SJF5</accession>
<proteinExistence type="predicted"/>
<name>A0A6A6SJF5_9PLEO</name>
<dbReference type="Proteomes" id="UP000799324">
    <property type="component" value="Unassembled WGS sequence"/>
</dbReference>
<evidence type="ECO:0000313" key="2">
    <source>
        <dbReference type="Proteomes" id="UP000799324"/>
    </source>
</evidence>
<organism evidence="1 2">
    <name type="scientific">Lophiostoma macrostomum CBS 122681</name>
    <dbReference type="NCBI Taxonomy" id="1314788"/>
    <lineage>
        <taxon>Eukaryota</taxon>
        <taxon>Fungi</taxon>
        <taxon>Dikarya</taxon>
        <taxon>Ascomycota</taxon>
        <taxon>Pezizomycotina</taxon>
        <taxon>Dothideomycetes</taxon>
        <taxon>Pleosporomycetidae</taxon>
        <taxon>Pleosporales</taxon>
        <taxon>Lophiostomataceae</taxon>
        <taxon>Lophiostoma</taxon>
    </lineage>
</organism>
<gene>
    <name evidence="1" type="ORF">K491DRAFT_723689</name>
</gene>
<evidence type="ECO:0000313" key="1">
    <source>
        <dbReference type="EMBL" id="KAF2647127.1"/>
    </source>
</evidence>
<reference evidence="1" key="1">
    <citation type="journal article" date="2020" name="Stud. Mycol.">
        <title>101 Dothideomycetes genomes: a test case for predicting lifestyles and emergence of pathogens.</title>
        <authorList>
            <person name="Haridas S."/>
            <person name="Albert R."/>
            <person name="Binder M."/>
            <person name="Bloem J."/>
            <person name="Labutti K."/>
            <person name="Salamov A."/>
            <person name="Andreopoulos B."/>
            <person name="Baker S."/>
            <person name="Barry K."/>
            <person name="Bills G."/>
            <person name="Bluhm B."/>
            <person name="Cannon C."/>
            <person name="Castanera R."/>
            <person name="Culley D."/>
            <person name="Daum C."/>
            <person name="Ezra D."/>
            <person name="Gonzalez J."/>
            <person name="Henrissat B."/>
            <person name="Kuo A."/>
            <person name="Liang C."/>
            <person name="Lipzen A."/>
            <person name="Lutzoni F."/>
            <person name="Magnuson J."/>
            <person name="Mondo S."/>
            <person name="Nolan M."/>
            <person name="Ohm R."/>
            <person name="Pangilinan J."/>
            <person name="Park H.-J."/>
            <person name="Ramirez L."/>
            <person name="Alfaro M."/>
            <person name="Sun H."/>
            <person name="Tritt A."/>
            <person name="Yoshinaga Y."/>
            <person name="Zwiers L.-H."/>
            <person name="Turgeon B."/>
            <person name="Goodwin S."/>
            <person name="Spatafora J."/>
            <person name="Crous P."/>
            <person name="Grigoriev I."/>
        </authorList>
    </citation>
    <scope>NUCLEOTIDE SEQUENCE</scope>
    <source>
        <strain evidence="1">CBS 122681</strain>
    </source>
</reference>
<protein>
    <submittedName>
        <fullName evidence="1">Uncharacterized protein</fullName>
    </submittedName>
</protein>